<evidence type="ECO:0000256" key="6">
    <source>
        <dbReference type="ARBA" id="ARBA00022763"/>
    </source>
</evidence>
<dbReference type="GO" id="GO:0035539">
    <property type="term" value="F:8-oxo-7,8-dihydrodeoxyguanosine triphosphate pyrophosphatase activity"/>
    <property type="evidence" value="ECO:0007669"/>
    <property type="project" value="UniProtKB-EC"/>
</dbReference>
<dbReference type="Pfam" id="PF14815">
    <property type="entry name" value="NUDIX_4"/>
    <property type="match status" value="1"/>
</dbReference>
<keyword evidence="6" id="KW-0227">DNA damage</keyword>
<dbReference type="InterPro" id="IPR047127">
    <property type="entry name" value="MutT-like"/>
</dbReference>
<organism evidence="20 21">
    <name type="scientific">Methylomarinum roseum</name>
    <dbReference type="NCBI Taxonomy" id="3067653"/>
    <lineage>
        <taxon>Bacteria</taxon>
        <taxon>Pseudomonadati</taxon>
        <taxon>Pseudomonadota</taxon>
        <taxon>Gammaproteobacteria</taxon>
        <taxon>Methylococcales</taxon>
        <taxon>Methylococcaceae</taxon>
        <taxon>Methylomarinum</taxon>
    </lineage>
</organism>
<evidence type="ECO:0000256" key="15">
    <source>
        <dbReference type="ARBA" id="ARBA00041979"/>
    </source>
</evidence>
<evidence type="ECO:0000256" key="3">
    <source>
        <dbReference type="ARBA" id="ARBA00022457"/>
    </source>
</evidence>
<evidence type="ECO:0000256" key="8">
    <source>
        <dbReference type="ARBA" id="ARBA00022842"/>
    </source>
</evidence>
<evidence type="ECO:0000259" key="19">
    <source>
        <dbReference type="PROSITE" id="PS51462"/>
    </source>
</evidence>
<dbReference type="PROSITE" id="PS00893">
    <property type="entry name" value="NUDIX_BOX"/>
    <property type="match status" value="1"/>
</dbReference>
<dbReference type="Gene3D" id="3.20.20.70">
    <property type="entry name" value="Aldolase class I"/>
    <property type="match status" value="1"/>
</dbReference>
<dbReference type="GO" id="GO:0044716">
    <property type="term" value="F:8-oxo-GDP phosphatase activity"/>
    <property type="evidence" value="ECO:0007669"/>
    <property type="project" value="TreeGrafter"/>
</dbReference>
<dbReference type="GO" id="GO:0006260">
    <property type="term" value="P:DNA replication"/>
    <property type="evidence" value="ECO:0007669"/>
    <property type="project" value="UniProtKB-KW"/>
</dbReference>
<evidence type="ECO:0000256" key="2">
    <source>
        <dbReference type="ARBA" id="ARBA00005582"/>
    </source>
</evidence>
<comment type="similarity">
    <text evidence="2">Belongs to the Nudix hydrolase family.</text>
</comment>
<dbReference type="RefSeq" id="WP_349432393.1">
    <property type="nucleotide sequence ID" value="NZ_CP157743.1"/>
</dbReference>
<dbReference type="GO" id="GO:0006281">
    <property type="term" value="P:DNA repair"/>
    <property type="evidence" value="ECO:0007669"/>
    <property type="project" value="UniProtKB-KW"/>
</dbReference>
<evidence type="ECO:0000256" key="7">
    <source>
        <dbReference type="ARBA" id="ARBA00022801"/>
    </source>
</evidence>
<comment type="catalytic activity">
    <reaction evidence="10">
        <text>8-oxo-dGTP + H2O = 8-oxo-dGMP + diphosphate + H(+)</text>
        <dbReference type="Rhea" id="RHEA:31575"/>
        <dbReference type="ChEBI" id="CHEBI:15377"/>
        <dbReference type="ChEBI" id="CHEBI:15378"/>
        <dbReference type="ChEBI" id="CHEBI:33019"/>
        <dbReference type="ChEBI" id="CHEBI:63224"/>
        <dbReference type="ChEBI" id="CHEBI:77896"/>
        <dbReference type="EC" id="3.6.1.55"/>
    </reaction>
</comment>
<keyword evidence="7 20" id="KW-0378">Hydrolase</keyword>
<keyword evidence="4" id="KW-0235">DNA replication</keyword>
<dbReference type="Proteomes" id="UP001225378">
    <property type="component" value="Chromosome"/>
</dbReference>
<feature type="binding site" evidence="17">
    <location>
        <position position="41"/>
    </location>
    <ligand>
        <name>8-oxo-dGTP</name>
        <dbReference type="ChEBI" id="CHEBI:77896"/>
    </ligand>
</feature>
<dbReference type="SUPFAM" id="SSF51391">
    <property type="entry name" value="Thiamin phosphate synthase"/>
    <property type="match status" value="1"/>
</dbReference>
<dbReference type="InterPro" id="IPR003561">
    <property type="entry name" value="Mutator_MutT"/>
</dbReference>
<dbReference type="InterPro" id="IPR000086">
    <property type="entry name" value="NUDIX_hydrolase_dom"/>
</dbReference>
<dbReference type="GO" id="GO:0046872">
    <property type="term" value="F:metal ion binding"/>
    <property type="evidence" value="ECO:0007669"/>
    <property type="project" value="UniProtKB-KW"/>
</dbReference>
<feature type="binding site" evidence="17">
    <location>
        <position position="36"/>
    </location>
    <ligand>
        <name>8-oxo-dGTP</name>
        <dbReference type="ChEBI" id="CHEBI:77896"/>
    </ligand>
</feature>
<feature type="binding site" evidence="18">
    <location>
        <position position="70"/>
    </location>
    <ligand>
        <name>Mg(2+)</name>
        <dbReference type="ChEBI" id="CHEBI:18420"/>
    </ligand>
</feature>
<evidence type="ECO:0000256" key="17">
    <source>
        <dbReference type="PIRSR" id="PIRSR603561-1"/>
    </source>
</evidence>
<dbReference type="EMBL" id="CP157743">
    <property type="protein sequence ID" value="XBS21807.1"/>
    <property type="molecule type" value="Genomic_DNA"/>
</dbReference>
<dbReference type="NCBIfam" id="TIGR00586">
    <property type="entry name" value="mutt"/>
    <property type="match status" value="1"/>
</dbReference>
<sequence length="323" mass="35609">MPNTGLNQQRQDQGLAVHVAVGVIEDVDGKILIARRPDHVHQGGLWEFPGGKLESGESVRQALSRELDEELGIRFKQAQPLIKIAHRYAELDVLLDVWRIKAFAGQVRGREGQEVKWVKPEQLSDYQFPAANRPIISAARLPSHYAILEGRDETAVLTHLGALIEQGVKLVQLRLKNFTRAVPKRLLQDISAECSRHGVLLLANSGLQGLAGINTAGVHLTSQDLMRCRDRPKHCRWLAASCHNLIELRQAENIGADFVVLAPVLETRSHPDAAPLGWQQFAELTAQCSLPVYALGGLRQADLDRALMAGAQGIAGISTFRQR</sequence>
<comment type="catalytic activity">
    <reaction evidence="11">
        <text>8-oxo-GTP + H2O = 8-oxo-GMP + diphosphate + H(+)</text>
        <dbReference type="Rhea" id="RHEA:67616"/>
        <dbReference type="ChEBI" id="CHEBI:15377"/>
        <dbReference type="ChEBI" id="CHEBI:15378"/>
        <dbReference type="ChEBI" id="CHEBI:33019"/>
        <dbReference type="ChEBI" id="CHEBI:143553"/>
        <dbReference type="ChEBI" id="CHEBI:145694"/>
    </reaction>
</comment>
<dbReference type="PROSITE" id="PS51462">
    <property type="entry name" value="NUDIX"/>
    <property type="match status" value="1"/>
</dbReference>
<evidence type="ECO:0000256" key="10">
    <source>
        <dbReference type="ARBA" id="ARBA00035861"/>
    </source>
</evidence>
<dbReference type="GO" id="GO:0009228">
    <property type="term" value="P:thiamine biosynthetic process"/>
    <property type="evidence" value="ECO:0007669"/>
    <property type="project" value="UniProtKB-KW"/>
</dbReference>
<dbReference type="InterPro" id="IPR013785">
    <property type="entry name" value="Aldolase_TIM"/>
</dbReference>
<dbReference type="FunFam" id="3.90.79.10:FF:000014">
    <property type="entry name" value="8-oxo-dGTP diphosphatase MutT"/>
    <property type="match status" value="1"/>
</dbReference>
<dbReference type="AlphaFoldDB" id="A0AAU7NXT3"/>
<dbReference type="InterPro" id="IPR022998">
    <property type="entry name" value="ThiamineP_synth_TenI"/>
</dbReference>
<keyword evidence="5 18" id="KW-0479">Metal-binding</keyword>
<dbReference type="InterPro" id="IPR029119">
    <property type="entry name" value="MutY_C"/>
</dbReference>
<gene>
    <name evidence="20" type="ORF">Q9L42_006700</name>
</gene>
<feature type="domain" description="Nudix hydrolase" evidence="19">
    <location>
        <begin position="16"/>
        <end position="141"/>
    </location>
</feature>
<proteinExistence type="inferred from homology"/>
<evidence type="ECO:0000256" key="13">
    <source>
        <dbReference type="ARBA" id="ARBA00040794"/>
    </source>
</evidence>
<keyword evidence="21" id="KW-1185">Reference proteome</keyword>
<dbReference type="SUPFAM" id="SSF55811">
    <property type="entry name" value="Nudix"/>
    <property type="match status" value="1"/>
</dbReference>
<evidence type="ECO:0000313" key="20">
    <source>
        <dbReference type="EMBL" id="XBS21807.1"/>
    </source>
</evidence>
<dbReference type="EC" id="3.6.1.55" evidence="12"/>
<evidence type="ECO:0000256" key="14">
    <source>
        <dbReference type="ARBA" id="ARBA00041592"/>
    </source>
</evidence>
<evidence type="ECO:0000256" key="5">
    <source>
        <dbReference type="ARBA" id="ARBA00022723"/>
    </source>
</evidence>
<reference evidence="20 21" key="1">
    <citation type="journal article" date="2024" name="Microbiology">
        <title>Methylomarinum rosea sp. nov., a novel halophilic methanotrophic bacterium from the hypersaline Lake Elton.</title>
        <authorList>
            <person name="Suleimanov R.Z."/>
            <person name="Oshkin I.Y."/>
            <person name="Danilova O.V."/>
            <person name="Suzina N.E."/>
            <person name="Dedysh S.N."/>
        </authorList>
    </citation>
    <scope>NUCLEOTIDE SEQUENCE [LARGE SCALE GENOMIC DNA]</scope>
    <source>
        <strain evidence="20 21">Ch1-1</strain>
    </source>
</reference>
<evidence type="ECO:0000256" key="18">
    <source>
        <dbReference type="PIRSR" id="PIRSR603561-2"/>
    </source>
</evidence>
<feature type="binding site" evidence="17">
    <location>
        <begin position="47"/>
        <end position="50"/>
    </location>
    <ligand>
        <name>8-oxo-dGTP</name>
        <dbReference type="ChEBI" id="CHEBI:77896"/>
    </ligand>
</feature>
<evidence type="ECO:0000256" key="4">
    <source>
        <dbReference type="ARBA" id="ARBA00022705"/>
    </source>
</evidence>
<dbReference type="GO" id="GO:0044715">
    <property type="term" value="F:8-oxo-dGDP phosphatase activity"/>
    <property type="evidence" value="ECO:0007669"/>
    <property type="project" value="TreeGrafter"/>
</dbReference>
<protein>
    <recommendedName>
        <fullName evidence="13">8-oxo-dGTP diphosphatase</fullName>
        <ecNumber evidence="12">3.6.1.55</ecNumber>
    </recommendedName>
    <alternativeName>
        <fullName evidence="16">7,8-dihydro-8-oxoguanine-triphosphatase</fullName>
    </alternativeName>
    <alternativeName>
        <fullName evidence="15">Mutator protein MutT</fullName>
    </alternativeName>
    <alternativeName>
        <fullName evidence="14">dGTP pyrophosphohydrolase</fullName>
    </alternativeName>
</protein>
<dbReference type="InterPro" id="IPR015797">
    <property type="entry name" value="NUDIX_hydrolase-like_dom_sf"/>
</dbReference>
<dbReference type="NCBIfam" id="NF006530">
    <property type="entry name" value="PRK08999.1"/>
    <property type="match status" value="1"/>
</dbReference>
<dbReference type="InterPro" id="IPR020084">
    <property type="entry name" value="NUDIX_hydrolase_CS"/>
</dbReference>
<dbReference type="CDD" id="cd00564">
    <property type="entry name" value="TMP_TenI"/>
    <property type="match status" value="1"/>
</dbReference>
<dbReference type="InterPro" id="IPR036206">
    <property type="entry name" value="ThiamineP_synth_sf"/>
</dbReference>
<dbReference type="PANTHER" id="PTHR47707:SF1">
    <property type="entry name" value="NUDIX HYDROLASE FAMILY PROTEIN"/>
    <property type="match status" value="1"/>
</dbReference>
<feature type="binding site" evidence="18">
    <location>
        <position position="50"/>
    </location>
    <ligand>
        <name>Mg(2+)</name>
        <dbReference type="ChEBI" id="CHEBI:18420"/>
    </ligand>
</feature>
<keyword evidence="8 18" id="KW-0460">Magnesium</keyword>
<accession>A0AAU7NXT3</accession>
<dbReference type="InterPro" id="IPR020476">
    <property type="entry name" value="Nudix_hydrolase"/>
</dbReference>
<dbReference type="GO" id="GO:0008413">
    <property type="term" value="F:8-oxo-7,8-dihydroguanosine triphosphate pyrophosphatase activity"/>
    <property type="evidence" value="ECO:0007669"/>
    <property type="project" value="InterPro"/>
</dbReference>
<keyword evidence="9" id="KW-0234">DNA repair</keyword>
<dbReference type="CDD" id="cd03425">
    <property type="entry name" value="NUDIX_MutT_NudA_like"/>
    <property type="match status" value="1"/>
</dbReference>
<evidence type="ECO:0000313" key="21">
    <source>
        <dbReference type="Proteomes" id="UP001225378"/>
    </source>
</evidence>
<dbReference type="PRINTS" id="PR00502">
    <property type="entry name" value="NUDIXFAMILY"/>
</dbReference>
<comment type="cofactor">
    <cofactor evidence="1 18">
        <name>Mg(2+)</name>
        <dbReference type="ChEBI" id="CHEBI:18420"/>
    </cofactor>
</comment>
<evidence type="ECO:0000256" key="11">
    <source>
        <dbReference type="ARBA" id="ARBA00036904"/>
    </source>
</evidence>
<evidence type="ECO:0000256" key="12">
    <source>
        <dbReference type="ARBA" id="ARBA00038905"/>
    </source>
</evidence>
<evidence type="ECO:0000256" key="9">
    <source>
        <dbReference type="ARBA" id="ARBA00023204"/>
    </source>
</evidence>
<feature type="binding site" evidence="17">
    <location>
        <position position="132"/>
    </location>
    <ligand>
        <name>8-oxo-dGTP</name>
        <dbReference type="ChEBI" id="CHEBI:77896"/>
    </ligand>
</feature>
<keyword evidence="3" id="KW-0515">Mutator protein</keyword>
<dbReference type="KEGG" id="mech:Q9L42_006700"/>
<evidence type="ECO:0000256" key="1">
    <source>
        <dbReference type="ARBA" id="ARBA00001946"/>
    </source>
</evidence>
<evidence type="ECO:0000256" key="16">
    <source>
        <dbReference type="ARBA" id="ARBA00042798"/>
    </source>
</evidence>
<dbReference type="Gene3D" id="3.90.79.10">
    <property type="entry name" value="Nucleoside Triphosphate Pyrophosphohydrolase"/>
    <property type="match status" value="1"/>
</dbReference>
<dbReference type="Pfam" id="PF02581">
    <property type="entry name" value="TMP-TENI"/>
    <property type="match status" value="1"/>
</dbReference>
<name>A0AAU7NXT3_9GAMM</name>
<dbReference type="PANTHER" id="PTHR47707">
    <property type="entry name" value="8-OXO-DGTP DIPHOSPHATASE"/>
    <property type="match status" value="1"/>
</dbReference>